<gene>
    <name evidence="3" type="ORF">ASPSYDRAFT_900718</name>
</gene>
<dbReference type="Pfam" id="PF12796">
    <property type="entry name" value="Ank_2"/>
    <property type="match status" value="1"/>
</dbReference>
<keyword evidence="4" id="KW-1185">Reference proteome</keyword>
<dbReference type="RefSeq" id="XP_040703613.1">
    <property type="nucleotide sequence ID" value="XM_040852274.1"/>
</dbReference>
<dbReference type="PROSITE" id="PS50088">
    <property type="entry name" value="ANK_REPEAT"/>
    <property type="match status" value="1"/>
</dbReference>
<sequence length="283" mass="31025">MEIKSTTTMAARHPLYLPPELAFEIAKHLDGYTLLRVSKVSHLWRKAALSSLDNMSLAGALSAFRTAVVNANHEALICFASHIQRNKRTSSATGCMALTWACTTTCPEAVRILVPYASMPCRHQRSGNGNDINAWDEPLLEAMRQQDPGPLAVLFQNGAPRDRIWFCGLTAQGLALAHSSRGSPTPESPKRFLHAAISRGFPAAAKYVLNRLRDDPGRLDAVLNQEQQHGDLPLYAAASHGHANIVRILLEYRVNVDQVNSAKCQAAGRSRSCGERQNRQDAP</sequence>
<accession>A0A1L9TK61</accession>
<dbReference type="SMART" id="SM00256">
    <property type="entry name" value="FBOX"/>
    <property type="match status" value="1"/>
</dbReference>
<dbReference type="PROSITE" id="PS50297">
    <property type="entry name" value="ANK_REP_REGION"/>
    <property type="match status" value="1"/>
</dbReference>
<dbReference type="STRING" id="1036612.A0A1L9TK61"/>
<dbReference type="AlphaFoldDB" id="A0A1L9TK61"/>
<dbReference type="SMART" id="SM00248">
    <property type="entry name" value="ANK"/>
    <property type="match status" value="2"/>
</dbReference>
<feature type="repeat" description="ANK" evidence="1">
    <location>
        <begin position="229"/>
        <end position="261"/>
    </location>
</feature>
<dbReference type="InterPro" id="IPR036770">
    <property type="entry name" value="Ankyrin_rpt-contain_sf"/>
</dbReference>
<dbReference type="Gene3D" id="1.20.1280.50">
    <property type="match status" value="1"/>
</dbReference>
<dbReference type="SUPFAM" id="SSF81383">
    <property type="entry name" value="F-box domain"/>
    <property type="match status" value="1"/>
</dbReference>
<dbReference type="InterPro" id="IPR001810">
    <property type="entry name" value="F-box_dom"/>
</dbReference>
<feature type="domain" description="F-box" evidence="2">
    <location>
        <begin position="17"/>
        <end position="58"/>
    </location>
</feature>
<dbReference type="GeneID" id="63768347"/>
<name>A0A1L9TK61_9EURO</name>
<evidence type="ECO:0000313" key="4">
    <source>
        <dbReference type="Proteomes" id="UP000184356"/>
    </source>
</evidence>
<keyword evidence="1" id="KW-0040">ANK repeat</keyword>
<dbReference type="EMBL" id="KV878585">
    <property type="protein sequence ID" value="OJJ59807.1"/>
    <property type="molecule type" value="Genomic_DNA"/>
</dbReference>
<dbReference type="VEuPathDB" id="FungiDB:ASPSYDRAFT_900718"/>
<dbReference type="SUPFAM" id="SSF48403">
    <property type="entry name" value="Ankyrin repeat"/>
    <property type="match status" value="1"/>
</dbReference>
<dbReference type="InterPro" id="IPR002110">
    <property type="entry name" value="Ankyrin_rpt"/>
</dbReference>
<dbReference type="Pfam" id="PF12937">
    <property type="entry name" value="F-box-like"/>
    <property type="match status" value="1"/>
</dbReference>
<dbReference type="Proteomes" id="UP000184356">
    <property type="component" value="Unassembled WGS sequence"/>
</dbReference>
<organism evidence="3 4">
    <name type="scientific">Aspergillus sydowii CBS 593.65</name>
    <dbReference type="NCBI Taxonomy" id="1036612"/>
    <lineage>
        <taxon>Eukaryota</taxon>
        <taxon>Fungi</taxon>
        <taxon>Dikarya</taxon>
        <taxon>Ascomycota</taxon>
        <taxon>Pezizomycotina</taxon>
        <taxon>Eurotiomycetes</taxon>
        <taxon>Eurotiomycetidae</taxon>
        <taxon>Eurotiales</taxon>
        <taxon>Aspergillaceae</taxon>
        <taxon>Aspergillus</taxon>
        <taxon>Aspergillus subgen. Nidulantes</taxon>
    </lineage>
</organism>
<evidence type="ECO:0000313" key="3">
    <source>
        <dbReference type="EMBL" id="OJJ59807.1"/>
    </source>
</evidence>
<dbReference type="OrthoDB" id="4506189at2759"/>
<proteinExistence type="predicted"/>
<dbReference type="InterPro" id="IPR036047">
    <property type="entry name" value="F-box-like_dom_sf"/>
</dbReference>
<evidence type="ECO:0000259" key="2">
    <source>
        <dbReference type="SMART" id="SM00256"/>
    </source>
</evidence>
<dbReference type="Gene3D" id="1.25.40.20">
    <property type="entry name" value="Ankyrin repeat-containing domain"/>
    <property type="match status" value="1"/>
</dbReference>
<protein>
    <recommendedName>
        <fullName evidence="2">F-box domain-containing protein</fullName>
    </recommendedName>
</protein>
<reference evidence="4" key="1">
    <citation type="journal article" date="2017" name="Genome Biol.">
        <title>Comparative genomics reveals high biological diversity and specific adaptations in the industrially and medically important fungal genus Aspergillus.</title>
        <authorList>
            <person name="de Vries R.P."/>
            <person name="Riley R."/>
            <person name="Wiebenga A."/>
            <person name="Aguilar-Osorio G."/>
            <person name="Amillis S."/>
            <person name="Uchima C.A."/>
            <person name="Anderluh G."/>
            <person name="Asadollahi M."/>
            <person name="Askin M."/>
            <person name="Barry K."/>
            <person name="Battaglia E."/>
            <person name="Bayram O."/>
            <person name="Benocci T."/>
            <person name="Braus-Stromeyer S.A."/>
            <person name="Caldana C."/>
            <person name="Canovas D."/>
            <person name="Cerqueira G.C."/>
            <person name="Chen F."/>
            <person name="Chen W."/>
            <person name="Choi C."/>
            <person name="Clum A."/>
            <person name="Dos Santos R.A."/>
            <person name="Damasio A.R."/>
            <person name="Diallinas G."/>
            <person name="Emri T."/>
            <person name="Fekete E."/>
            <person name="Flipphi M."/>
            <person name="Freyberg S."/>
            <person name="Gallo A."/>
            <person name="Gournas C."/>
            <person name="Habgood R."/>
            <person name="Hainaut M."/>
            <person name="Harispe M.L."/>
            <person name="Henrissat B."/>
            <person name="Hilden K.S."/>
            <person name="Hope R."/>
            <person name="Hossain A."/>
            <person name="Karabika E."/>
            <person name="Karaffa L."/>
            <person name="Karanyi Z."/>
            <person name="Krasevec N."/>
            <person name="Kuo A."/>
            <person name="Kusch H."/>
            <person name="LaButti K."/>
            <person name="Lagendijk E.L."/>
            <person name="Lapidus A."/>
            <person name="Levasseur A."/>
            <person name="Lindquist E."/>
            <person name="Lipzen A."/>
            <person name="Logrieco A.F."/>
            <person name="MacCabe A."/>
            <person name="Maekelae M.R."/>
            <person name="Malavazi I."/>
            <person name="Melin P."/>
            <person name="Meyer V."/>
            <person name="Mielnichuk N."/>
            <person name="Miskei M."/>
            <person name="Molnar A.P."/>
            <person name="Mule G."/>
            <person name="Ngan C.Y."/>
            <person name="Orejas M."/>
            <person name="Orosz E."/>
            <person name="Ouedraogo J.P."/>
            <person name="Overkamp K.M."/>
            <person name="Park H.-S."/>
            <person name="Perrone G."/>
            <person name="Piumi F."/>
            <person name="Punt P.J."/>
            <person name="Ram A.F."/>
            <person name="Ramon A."/>
            <person name="Rauscher S."/>
            <person name="Record E."/>
            <person name="Riano-Pachon D.M."/>
            <person name="Robert V."/>
            <person name="Roehrig J."/>
            <person name="Ruller R."/>
            <person name="Salamov A."/>
            <person name="Salih N.S."/>
            <person name="Samson R.A."/>
            <person name="Sandor E."/>
            <person name="Sanguinetti M."/>
            <person name="Schuetze T."/>
            <person name="Sepcic K."/>
            <person name="Shelest E."/>
            <person name="Sherlock G."/>
            <person name="Sophianopoulou V."/>
            <person name="Squina F.M."/>
            <person name="Sun H."/>
            <person name="Susca A."/>
            <person name="Todd R.B."/>
            <person name="Tsang A."/>
            <person name="Unkles S.E."/>
            <person name="van de Wiele N."/>
            <person name="van Rossen-Uffink D."/>
            <person name="Oliveira J.V."/>
            <person name="Vesth T.C."/>
            <person name="Visser J."/>
            <person name="Yu J.-H."/>
            <person name="Zhou M."/>
            <person name="Andersen M.R."/>
            <person name="Archer D.B."/>
            <person name="Baker S.E."/>
            <person name="Benoit I."/>
            <person name="Brakhage A.A."/>
            <person name="Braus G.H."/>
            <person name="Fischer R."/>
            <person name="Frisvad J.C."/>
            <person name="Goldman G.H."/>
            <person name="Houbraken J."/>
            <person name="Oakley B."/>
            <person name="Pocsi I."/>
            <person name="Scazzocchio C."/>
            <person name="Seiboth B."/>
            <person name="vanKuyk P.A."/>
            <person name="Wortman J."/>
            <person name="Dyer P.S."/>
            <person name="Grigoriev I.V."/>
        </authorList>
    </citation>
    <scope>NUCLEOTIDE SEQUENCE [LARGE SCALE GENOMIC DNA]</scope>
    <source>
        <strain evidence="4">CBS 593.65</strain>
    </source>
</reference>
<evidence type="ECO:0000256" key="1">
    <source>
        <dbReference type="PROSITE-ProRule" id="PRU00023"/>
    </source>
</evidence>